<gene>
    <name evidence="1" type="ORF">C8N42_12332</name>
</gene>
<keyword evidence="2" id="KW-1185">Reference proteome</keyword>
<proteinExistence type="predicted"/>
<organism evidence="1 2">
    <name type="scientific">Celeribacter persicus</name>
    <dbReference type="NCBI Taxonomy" id="1651082"/>
    <lineage>
        <taxon>Bacteria</taxon>
        <taxon>Pseudomonadati</taxon>
        <taxon>Pseudomonadota</taxon>
        <taxon>Alphaproteobacteria</taxon>
        <taxon>Rhodobacterales</taxon>
        <taxon>Roseobacteraceae</taxon>
        <taxon>Celeribacter</taxon>
    </lineage>
</organism>
<evidence type="ECO:0000313" key="1">
    <source>
        <dbReference type="EMBL" id="PTQ66714.1"/>
    </source>
</evidence>
<comment type="caution">
    <text evidence="1">The sequence shown here is derived from an EMBL/GenBank/DDBJ whole genome shotgun (WGS) entry which is preliminary data.</text>
</comment>
<protein>
    <submittedName>
        <fullName evidence="1">Uncharacterized protein</fullName>
    </submittedName>
</protein>
<dbReference type="Proteomes" id="UP000244077">
    <property type="component" value="Unassembled WGS sequence"/>
</dbReference>
<sequence>MRDRGWAQRLYLMRTMGNCQGGAKGAKLVH</sequence>
<dbReference type="AlphaFoldDB" id="A0A2T5H571"/>
<dbReference type="EMBL" id="QAOH01000023">
    <property type="protein sequence ID" value="PTQ66714.1"/>
    <property type="molecule type" value="Genomic_DNA"/>
</dbReference>
<accession>A0A2T5H571</accession>
<name>A0A2T5H571_9RHOB</name>
<evidence type="ECO:0000313" key="2">
    <source>
        <dbReference type="Proteomes" id="UP000244077"/>
    </source>
</evidence>
<reference evidence="1 2" key="1">
    <citation type="submission" date="2018-04" db="EMBL/GenBank/DDBJ databases">
        <title>Genomic Encyclopedia of Archaeal and Bacterial Type Strains, Phase II (KMG-II): from individual species to whole genera.</title>
        <authorList>
            <person name="Goeker M."/>
        </authorList>
    </citation>
    <scope>NUCLEOTIDE SEQUENCE [LARGE SCALE GENOMIC DNA]</scope>
    <source>
        <strain evidence="1 2">DSM 100434</strain>
    </source>
</reference>